<name>C8VNF3_EMENI</name>
<dbReference type="InParanoid" id="C8VNF3"/>
<sequence length="29" mass="3368">MSCSERGSVLGVFRKRRTFNYSILYQPDG</sequence>
<dbReference type="Proteomes" id="UP000000560">
    <property type="component" value="Chromosome VII"/>
</dbReference>
<evidence type="ECO:0000313" key="1">
    <source>
        <dbReference type="EMBL" id="CBF86665.1"/>
    </source>
</evidence>
<proteinExistence type="predicted"/>
<gene>
    <name evidence="1" type="ORF">ANIA_11677</name>
</gene>
<evidence type="ECO:0000313" key="2">
    <source>
        <dbReference type="Proteomes" id="UP000000560"/>
    </source>
</evidence>
<accession>C8VNF3</accession>
<keyword evidence="2" id="KW-1185">Reference proteome</keyword>
<dbReference type="GeneID" id="74897216"/>
<reference evidence="2" key="2">
    <citation type="journal article" date="2009" name="Fungal Genet. Biol.">
        <title>The 2008 update of the Aspergillus nidulans genome annotation: a community effort.</title>
        <authorList>
            <person name="Wortman J.R."/>
            <person name="Gilsenan J.M."/>
            <person name="Joardar V."/>
            <person name="Deegan J."/>
            <person name="Clutterbuck J."/>
            <person name="Andersen M.R."/>
            <person name="Archer D."/>
            <person name="Bencina M."/>
            <person name="Braus G."/>
            <person name="Coutinho P."/>
            <person name="von Dohren H."/>
            <person name="Doonan J."/>
            <person name="Driessen A.J."/>
            <person name="Durek P."/>
            <person name="Espeso E."/>
            <person name="Fekete E."/>
            <person name="Flipphi M."/>
            <person name="Estrada C.G."/>
            <person name="Geysens S."/>
            <person name="Goldman G."/>
            <person name="de Groot P.W."/>
            <person name="Hansen K."/>
            <person name="Harris S.D."/>
            <person name="Heinekamp T."/>
            <person name="Helmstaedt K."/>
            <person name="Henrissat B."/>
            <person name="Hofmann G."/>
            <person name="Homan T."/>
            <person name="Horio T."/>
            <person name="Horiuchi H."/>
            <person name="James S."/>
            <person name="Jones M."/>
            <person name="Karaffa L."/>
            <person name="Karanyi Z."/>
            <person name="Kato M."/>
            <person name="Keller N."/>
            <person name="Kelly D.E."/>
            <person name="Kiel J.A."/>
            <person name="Kim J.M."/>
            <person name="van der Klei I.J."/>
            <person name="Klis F.M."/>
            <person name="Kovalchuk A."/>
            <person name="Krasevec N."/>
            <person name="Kubicek C.P."/>
            <person name="Liu B."/>
            <person name="Maccabe A."/>
            <person name="Meyer V."/>
            <person name="Mirabito P."/>
            <person name="Miskei M."/>
            <person name="Mos M."/>
            <person name="Mullins J."/>
            <person name="Nelson D.R."/>
            <person name="Nielsen J."/>
            <person name="Oakley B.R."/>
            <person name="Osmani S.A."/>
            <person name="Pakula T."/>
            <person name="Paszewski A."/>
            <person name="Paulsen I."/>
            <person name="Pilsyk S."/>
            <person name="Pocsi I."/>
            <person name="Punt P.J."/>
            <person name="Ram A.F."/>
            <person name="Ren Q."/>
            <person name="Robellet X."/>
            <person name="Robson G."/>
            <person name="Seiboth B."/>
            <person name="van Solingen P."/>
            <person name="Specht T."/>
            <person name="Sun J."/>
            <person name="Taheri-Talesh N."/>
            <person name="Takeshita N."/>
            <person name="Ussery D."/>
            <person name="vanKuyk P.A."/>
            <person name="Visser H."/>
            <person name="van de Vondervoort P.J."/>
            <person name="de Vries R.P."/>
            <person name="Walton J."/>
            <person name="Xiang X."/>
            <person name="Xiong Y."/>
            <person name="Zeng A.P."/>
            <person name="Brandt B.W."/>
            <person name="Cornell M.J."/>
            <person name="van den Hondel C.A."/>
            <person name="Visser J."/>
            <person name="Oliver S.G."/>
            <person name="Turner G."/>
        </authorList>
    </citation>
    <scope>GENOME REANNOTATION</scope>
    <source>
        <strain evidence="2">FGSC A4 / ATCC 38163 / CBS 112.46 / NRRL 194 / M139</strain>
    </source>
</reference>
<dbReference type="KEGG" id="ani:ANIA_11677"/>
<dbReference type="HOGENOM" id="CLU_3410660_0_0_1"/>
<protein>
    <submittedName>
        <fullName evidence="1">Uncharacterized protein</fullName>
    </submittedName>
</protein>
<dbReference type="RefSeq" id="XP_050468869.1">
    <property type="nucleotide sequence ID" value="XM_050613027.1"/>
</dbReference>
<organism evidence="1 2">
    <name type="scientific">Emericella nidulans (strain FGSC A4 / ATCC 38163 / CBS 112.46 / NRRL 194 / M139)</name>
    <name type="common">Aspergillus nidulans</name>
    <dbReference type="NCBI Taxonomy" id="227321"/>
    <lineage>
        <taxon>Eukaryota</taxon>
        <taxon>Fungi</taxon>
        <taxon>Dikarya</taxon>
        <taxon>Ascomycota</taxon>
        <taxon>Pezizomycotina</taxon>
        <taxon>Eurotiomycetes</taxon>
        <taxon>Eurotiomycetidae</taxon>
        <taxon>Eurotiales</taxon>
        <taxon>Aspergillaceae</taxon>
        <taxon>Aspergillus</taxon>
        <taxon>Aspergillus subgen. Nidulantes</taxon>
    </lineage>
</organism>
<dbReference type="AlphaFoldDB" id="C8VNF3"/>
<dbReference type="EMBL" id="BN001307">
    <property type="protein sequence ID" value="CBF86665.1"/>
    <property type="molecule type" value="Genomic_DNA"/>
</dbReference>
<reference evidence="2" key="1">
    <citation type="journal article" date="2005" name="Nature">
        <title>Sequencing of Aspergillus nidulans and comparative analysis with A. fumigatus and A. oryzae.</title>
        <authorList>
            <person name="Galagan J.E."/>
            <person name="Calvo S.E."/>
            <person name="Cuomo C."/>
            <person name="Ma L.J."/>
            <person name="Wortman J.R."/>
            <person name="Batzoglou S."/>
            <person name="Lee S.I."/>
            <person name="Basturkmen M."/>
            <person name="Spevak C.C."/>
            <person name="Clutterbuck J."/>
            <person name="Kapitonov V."/>
            <person name="Jurka J."/>
            <person name="Scazzocchio C."/>
            <person name="Farman M."/>
            <person name="Butler J."/>
            <person name="Purcell S."/>
            <person name="Harris S."/>
            <person name="Braus G.H."/>
            <person name="Draht O."/>
            <person name="Busch S."/>
            <person name="D'Enfert C."/>
            <person name="Bouchier C."/>
            <person name="Goldman G.H."/>
            <person name="Bell-Pedersen D."/>
            <person name="Griffiths-Jones S."/>
            <person name="Doonan J.H."/>
            <person name="Yu J."/>
            <person name="Vienken K."/>
            <person name="Pain A."/>
            <person name="Freitag M."/>
            <person name="Selker E.U."/>
            <person name="Archer D.B."/>
            <person name="Penalva M.A."/>
            <person name="Oakley B.R."/>
            <person name="Momany M."/>
            <person name="Tanaka T."/>
            <person name="Kumagai T."/>
            <person name="Asai K."/>
            <person name="Machida M."/>
            <person name="Nierman W.C."/>
            <person name="Denning D.W."/>
            <person name="Caddick M."/>
            <person name="Hynes M."/>
            <person name="Paoletti M."/>
            <person name="Fischer R."/>
            <person name="Miller B."/>
            <person name="Dyer P."/>
            <person name="Sachs M.S."/>
            <person name="Osmani S.A."/>
            <person name="Birren B.W."/>
        </authorList>
    </citation>
    <scope>NUCLEOTIDE SEQUENCE [LARGE SCALE GENOMIC DNA]</scope>
    <source>
        <strain evidence="2">FGSC A4 / ATCC 38163 / CBS 112.46 / NRRL 194 / M139</strain>
    </source>
</reference>